<dbReference type="KEGG" id="fpl:Ferp_2484"/>
<dbReference type="PaxDb" id="589924-Ferp_2484"/>
<reference evidence="3" key="1">
    <citation type="submission" date="2010-02" db="EMBL/GenBank/DDBJ databases">
        <title>Complete sequence of Ferroglobus placidus DSM 10642.</title>
        <authorList>
            <consortium name="US DOE Joint Genome Institute"/>
            <person name="Lucas S."/>
            <person name="Copeland A."/>
            <person name="Lapidus A."/>
            <person name="Cheng J.-F."/>
            <person name="Bruce D."/>
            <person name="Goodwin L."/>
            <person name="Pitluck S."/>
            <person name="Saunders E."/>
            <person name="Brettin T."/>
            <person name="Detter J.C."/>
            <person name="Han C."/>
            <person name="Tapia R."/>
            <person name="Larimer F."/>
            <person name="Land M."/>
            <person name="Hauser L."/>
            <person name="Kyrpides N."/>
            <person name="Ivanova N."/>
            <person name="Holmes D."/>
            <person name="Lovley D."/>
            <person name="Kyrpides N."/>
            <person name="Anderson I.J."/>
            <person name="Woyke T."/>
        </authorList>
    </citation>
    <scope>NUCLEOTIDE SEQUENCE [LARGE SCALE GENOMIC DNA]</scope>
    <source>
        <strain evidence="3">DSM 10642 / AEDII12DO</strain>
    </source>
</reference>
<evidence type="ECO:0000256" key="1">
    <source>
        <dbReference type="SAM" id="Coils"/>
    </source>
</evidence>
<keyword evidence="1" id="KW-0175">Coiled coil</keyword>
<proteinExistence type="predicted"/>
<evidence type="ECO:0000313" key="2">
    <source>
        <dbReference type="EMBL" id="ADC66592.1"/>
    </source>
</evidence>
<feature type="coiled-coil region" evidence="1">
    <location>
        <begin position="90"/>
        <end position="117"/>
    </location>
</feature>
<evidence type="ECO:0000313" key="3">
    <source>
        <dbReference type="Proteomes" id="UP000002613"/>
    </source>
</evidence>
<sequence>MECEICGEKAVTICPRCYRYICENCFDVAVNYCVDCARFKREEEDDLVRSVKSMRRKVNFIKENLERCFNCPLLKDEIMRSLYLLKNLEAKARLDSMEELENEILSLKEDVQKLGIEYLVKFRMRSA</sequence>
<keyword evidence="3" id="KW-1185">Reference proteome</keyword>
<dbReference type="Proteomes" id="UP000002613">
    <property type="component" value="Chromosome"/>
</dbReference>
<dbReference type="GeneID" id="8780026"/>
<accession>D3S2A1</accession>
<dbReference type="RefSeq" id="WP_012966925.1">
    <property type="nucleotide sequence ID" value="NC_013849.1"/>
</dbReference>
<name>D3S2A1_FERPA</name>
<organism evidence="2 3">
    <name type="scientific">Ferroglobus placidus (strain DSM 10642 / AEDII12DO)</name>
    <dbReference type="NCBI Taxonomy" id="589924"/>
    <lineage>
        <taxon>Archaea</taxon>
        <taxon>Methanobacteriati</taxon>
        <taxon>Methanobacteriota</taxon>
        <taxon>Archaeoglobi</taxon>
        <taxon>Archaeoglobales</taxon>
        <taxon>Archaeoglobaceae</taxon>
        <taxon>Ferroglobus</taxon>
    </lineage>
</organism>
<gene>
    <name evidence="2" type="ordered locus">Ferp_2484</name>
</gene>
<dbReference type="EMBL" id="CP001899">
    <property type="protein sequence ID" value="ADC66592.1"/>
    <property type="molecule type" value="Genomic_DNA"/>
</dbReference>
<dbReference type="AlphaFoldDB" id="D3S2A1"/>
<reference evidence="2 3" key="2">
    <citation type="journal article" date="2011" name="Stand. Genomic Sci.">
        <title>Complete genome sequence of Ferroglobus placidus AEDII12DO.</title>
        <authorList>
            <person name="Anderson I."/>
            <person name="Risso C."/>
            <person name="Holmes D."/>
            <person name="Lucas S."/>
            <person name="Copeland A."/>
            <person name="Lapidus A."/>
            <person name="Cheng J.F."/>
            <person name="Bruce D."/>
            <person name="Goodwin L."/>
            <person name="Pitluck S."/>
            <person name="Saunders E."/>
            <person name="Brettin T."/>
            <person name="Detter J.C."/>
            <person name="Han C."/>
            <person name="Tapia R."/>
            <person name="Larimer F."/>
            <person name="Land M."/>
            <person name="Hauser L."/>
            <person name="Woyke T."/>
            <person name="Lovley D."/>
            <person name="Kyrpides N."/>
            <person name="Ivanova N."/>
        </authorList>
    </citation>
    <scope>NUCLEOTIDE SEQUENCE [LARGE SCALE GENOMIC DNA]</scope>
    <source>
        <strain evidence="3">DSM 10642 / AEDII12DO</strain>
    </source>
</reference>
<evidence type="ECO:0008006" key="4">
    <source>
        <dbReference type="Google" id="ProtNLM"/>
    </source>
</evidence>
<dbReference type="HOGENOM" id="CLU_1965457_0_0_2"/>
<dbReference type="STRING" id="589924.Ferp_2484"/>
<dbReference type="eggNOG" id="arCOG06415">
    <property type="taxonomic scope" value="Archaea"/>
</dbReference>
<protein>
    <recommendedName>
        <fullName evidence="4">B box-type domain-containing protein</fullName>
    </recommendedName>
</protein>